<accession>A0A0P0REQ8</accession>
<dbReference type="Proteomes" id="UP000019146">
    <property type="component" value="Chromosome 2"/>
</dbReference>
<evidence type="ECO:0000313" key="2">
    <source>
        <dbReference type="Proteomes" id="UP000019146"/>
    </source>
</evidence>
<organism evidence="1 2">
    <name type="scientific">Paraburkholderia caribensis MBA4</name>
    <dbReference type="NCBI Taxonomy" id="1323664"/>
    <lineage>
        <taxon>Bacteria</taxon>
        <taxon>Pseudomonadati</taxon>
        <taxon>Pseudomonadota</taxon>
        <taxon>Betaproteobacteria</taxon>
        <taxon>Burkholderiales</taxon>
        <taxon>Burkholderiaceae</taxon>
        <taxon>Paraburkholderia</taxon>
    </lineage>
</organism>
<evidence type="ECO:0000313" key="1">
    <source>
        <dbReference type="EMBL" id="ALL67056.1"/>
    </source>
</evidence>
<reference evidence="1 2" key="1">
    <citation type="journal article" date="2014" name="Genome Announc.">
        <title>Draft Genome Sequence of the Haloacid-Degrading Burkholderia caribensis Strain MBA4.</title>
        <authorList>
            <person name="Pan Y."/>
            <person name="Kong K.F."/>
            <person name="Tsang J.S."/>
        </authorList>
    </citation>
    <scope>NUCLEOTIDE SEQUENCE [LARGE SCALE GENOMIC DNA]</scope>
    <source>
        <strain evidence="1 2">MBA4</strain>
    </source>
</reference>
<protein>
    <submittedName>
        <fullName evidence="1">Uncharacterized protein</fullName>
    </submittedName>
</protein>
<gene>
    <name evidence="1" type="ORF">K788_0008298</name>
</gene>
<dbReference type="AlphaFoldDB" id="A0A0P0REQ8"/>
<sequence>MNRSSIASSHAFASDAATSQRALKCEAPVAIHQSIGISKALME</sequence>
<proteinExistence type="predicted"/>
<dbReference type="EMBL" id="CP012747">
    <property type="protein sequence ID" value="ALL67056.1"/>
    <property type="molecule type" value="Genomic_DNA"/>
</dbReference>
<dbReference type="KEGG" id="bcai:K788_0008298"/>
<name>A0A0P0REQ8_9BURK</name>